<reference evidence="3 4" key="1">
    <citation type="submission" date="2018-12" db="EMBL/GenBank/DDBJ databases">
        <title>Genome Sequence of Candidatus Viridilinea halotolerans isolated from saline sulfide-rich spring.</title>
        <authorList>
            <person name="Grouzdev D.S."/>
            <person name="Burganskaya E.I."/>
            <person name="Krutkina M.S."/>
            <person name="Sukhacheva M.V."/>
            <person name="Gorlenko V.M."/>
        </authorList>
    </citation>
    <scope>NUCLEOTIDE SEQUENCE [LARGE SCALE GENOMIC DNA]</scope>
    <source>
        <strain evidence="3">Chok-6</strain>
    </source>
</reference>
<feature type="compositionally biased region" description="Basic and acidic residues" evidence="1">
    <location>
        <begin position="140"/>
        <end position="151"/>
    </location>
</feature>
<proteinExistence type="predicted"/>
<feature type="compositionally biased region" description="Basic and acidic residues" evidence="1">
    <location>
        <begin position="165"/>
        <end position="190"/>
    </location>
</feature>
<keyword evidence="2" id="KW-0812">Transmembrane</keyword>
<evidence type="ECO:0000313" key="4">
    <source>
        <dbReference type="Proteomes" id="UP000280307"/>
    </source>
</evidence>
<accession>A0A426U0U6</accession>
<dbReference type="EMBL" id="RSAS01000376">
    <property type="protein sequence ID" value="RRR72751.1"/>
    <property type="molecule type" value="Genomic_DNA"/>
</dbReference>
<keyword evidence="2" id="KW-1133">Transmembrane helix</keyword>
<dbReference type="AlphaFoldDB" id="A0A426U0U6"/>
<feature type="transmembrane region" description="Helical" evidence="2">
    <location>
        <begin position="195"/>
        <end position="219"/>
    </location>
</feature>
<evidence type="ECO:0000256" key="1">
    <source>
        <dbReference type="SAM" id="MobiDB-lite"/>
    </source>
</evidence>
<evidence type="ECO:0000256" key="2">
    <source>
        <dbReference type="SAM" id="Phobius"/>
    </source>
</evidence>
<dbReference type="SUPFAM" id="SSF48452">
    <property type="entry name" value="TPR-like"/>
    <property type="match status" value="1"/>
</dbReference>
<dbReference type="Proteomes" id="UP000280307">
    <property type="component" value="Unassembled WGS sequence"/>
</dbReference>
<evidence type="ECO:0008006" key="5">
    <source>
        <dbReference type="Google" id="ProtNLM"/>
    </source>
</evidence>
<name>A0A426U0U6_9CHLR</name>
<dbReference type="Gene3D" id="1.25.40.10">
    <property type="entry name" value="Tetratricopeptide repeat domain"/>
    <property type="match status" value="1"/>
</dbReference>
<sequence>MAEPDSILQLGIEAAREGKKDEARQLFRLLTQQDPTNAQGWLWLAGVAENREERQHALERVVVLEPSNEMAVKGLQALGVDPSAVKAEQPVAAPVAVAPTPSSPPARQPEPDPFMDDDDPFAELNSLSETMAADTSGPVRRSDPEPEKRETGPTSAATAAARAEAGARRAEERMRENRRATGGSKKDQAPARRGFSPLLGLLLFFVGLGLVGLIIAWIWPLFFGRDQVAVNPANQTAVAQTAQAGTMPPVLEPPVEQPAEPPVEQPAEPPVEQPAESPVEQPAELPVEQPAALPASDVSGATPAVLAPNTPIQGAGWTYDFNSPTFAASIIGNLGQYTPNNGRFVVVLAFAFNGTGSEQAIPSNFFVLKDAQGRVWEARPEVSAAYVVPGINADLAHTQAMPSDGITRSVAIIFDVAPDATDLVFFSRSNPTQGWLVMRNL</sequence>
<gene>
    <name evidence="3" type="ORF">EI684_09775</name>
</gene>
<dbReference type="InterPro" id="IPR011990">
    <property type="entry name" value="TPR-like_helical_dom_sf"/>
</dbReference>
<organism evidence="3 4">
    <name type="scientific">Candidatus Viridilinea halotolerans</name>
    <dbReference type="NCBI Taxonomy" id="2491704"/>
    <lineage>
        <taxon>Bacteria</taxon>
        <taxon>Bacillati</taxon>
        <taxon>Chloroflexota</taxon>
        <taxon>Chloroflexia</taxon>
        <taxon>Chloroflexales</taxon>
        <taxon>Chloroflexineae</taxon>
        <taxon>Oscillochloridaceae</taxon>
        <taxon>Candidatus Viridilinea</taxon>
    </lineage>
</organism>
<feature type="region of interest" description="Disordered" evidence="1">
    <location>
        <begin position="94"/>
        <end position="191"/>
    </location>
</feature>
<evidence type="ECO:0000313" key="3">
    <source>
        <dbReference type="EMBL" id="RRR72751.1"/>
    </source>
</evidence>
<protein>
    <recommendedName>
        <fullName evidence="5">Tetratricopeptide repeat protein</fullName>
    </recommendedName>
</protein>
<feature type="region of interest" description="Disordered" evidence="1">
    <location>
        <begin position="247"/>
        <end position="284"/>
    </location>
</feature>
<feature type="compositionally biased region" description="Pro residues" evidence="1">
    <location>
        <begin position="101"/>
        <end position="112"/>
    </location>
</feature>
<feature type="compositionally biased region" description="Pro residues" evidence="1">
    <location>
        <begin position="250"/>
        <end position="272"/>
    </location>
</feature>
<keyword evidence="2" id="KW-0472">Membrane</keyword>
<comment type="caution">
    <text evidence="3">The sequence shown here is derived from an EMBL/GenBank/DDBJ whole genome shotgun (WGS) entry which is preliminary data.</text>
</comment>
<feature type="compositionally biased region" description="Low complexity" evidence="1">
    <location>
        <begin position="273"/>
        <end position="284"/>
    </location>
</feature>